<protein>
    <submittedName>
        <fullName evidence="1">Uncharacterized protein</fullName>
    </submittedName>
</protein>
<name>A0A8X6W8A3_TRICX</name>
<sequence length="87" mass="9377">MRVLQFHSDILHPAVTGIVTGFSCVGQCSEVKDQTDMHSTYPLQTNVGICGYSNKSSKVSFVQNRSSKIGSKPATAVIVSHSGKTQY</sequence>
<reference evidence="1" key="1">
    <citation type="submission" date="2020-08" db="EMBL/GenBank/DDBJ databases">
        <title>Multicomponent nature underlies the extraordinary mechanical properties of spider dragline silk.</title>
        <authorList>
            <person name="Kono N."/>
            <person name="Nakamura H."/>
            <person name="Mori M."/>
            <person name="Yoshida Y."/>
            <person name="Ohtoshi R."/>
            <person name="Malay A.D."/>
            <person name="Moran D.A.P."/>
            <person name="Tomita M."/>
            <person name="Numata K."/>
            <person name="Arakawa K."/>
        </authorList>
    </citation>
    <scope>NUCLEOTIDE SEQUENCE</scope>
</reference>
<dbReference type="PROSITE" id="PS51257">
    <property type="entry name" value="PROKAR_LIPOPROTEIN"/>
    <property type="match status" value="1"/>
</dbReference>
<evidence type="ECO:0000313" key="2">
    <source>
        <dbReference type="Proteomes" id="UP000887159"/>
    </source>
</evidence>
<keyword evidence="2" id="KW-1185">Reference proteome</keyword>
<gene>
    <name evidence="1" type="ORF">TNCV_4073081</name>
</gene>
<dbReference type="EMBL" id="BMAU01021390">
    <property type="protein sequence ID" value="GFY29995.1"/>
    <property type="molecule type" value="Genomic_DNA"/>
</dbReference>
<accession>A0A8X6W8A3</accession>
<dbReference type="Proteomes" id="UP000887159">
    <property type="component" value="Unassembled WGS sequence"/>
</dbReference>
<evidence type="ECO:0000313" key="1">
    <source>
        <dbReference type="EMBL" id="GFY29995.1"/>
    </source>
</evidence>
<dbReference type="AlphaFoldDB" id="A0A8X6W8A3"/>
<proteinExistence type="predicted"/>
<organism evidence="1 2">
    <name type="scientific">Trichonephila clavipes</name>
    <name type="common">Golden silk orbweaver</name>
    <name type="synonym">Nephila clavipes</name>
    <dbReference type="NCBI Taxonomy" id="2585209"/>
    <lineage>
        <taxon>Eukaryota</taxon>
        <taxon>Metazoa</taxon>
        <taxon>Ecdysozoa</taxon>
        <taxon>Arthropoda</taxon>
        <taxon>Chelicerata</taxon>
        <taxon>Arachnida</taxon>
        <taxon>Araneae</taxon>
        <taxon>Araneomorphae</taxon>
        <taxon>Entelegynae</taxon>
        <taxon>Araneoidea</taxon>
        <taxon>Nephilidae</taxon>
        <taxon>Trichonephila</taxon>
    </lineage>
</organism>
<comment type="caution">
    <text evidence="1">The sequence shown here is derived from an EMBL/GenBank/DDBJ whole genome shotgun (WGS) entry which is preliminary data.</text>
</comment>